<dbReference type="PANTHER" id="PTHR13110">
    <property type="entry name" value="U6 SNRNA-ASSOCIATED SM-LIKE PROTEIN LSM3"/>
    <property type="match status" value="1"/>
</dbReference>
<dbReference type="InterPro" id="IPR040002">
    <property type="entry name" value="Sm-like_LSM3"/>
</dbReference>
<dbReference type="Proteomes" id="UP001212841">
    <property type="component" value="Unassembled WGS sequence"/>
</dbReference>
<dbReference type="InterPro" id="IPR001163">
    <property type="entry name" value="Sm_dom_euk/arc"/>
</dbReference>
<dbReference type="GO" id="GO:0046540">
    <property type="term" value="C:U4/U6 x U5 tri-snRNP complex"/>
    <property type="evidence" value="ECO:0007669"/>
    <property type="project" value="UniProtKB-UniRule"/>
</dbReference>
<gene>
    <name evidence="9 11" type="primary">LSM3</name>
    <name evidence="11" type="ORF">HK097_003871</name>
</gene>
<protein>
    <recommendedName>
        <fullName evidence="9">LSM complex subunit LSM3</fullName>
    </recommendedName>
</protein>
<evidence type="ECO:0000256" key="6">
    <source>
        <dbReference type="ARBA" id="ARBA00023187"/>
    </source>
</evidence>
<feature type="domain" description="Sm" evidence="10">
    <location>
        <begin position="20"/>
        <end position="105"/>
    </location>
</feature>
<comment type="similarity">
    <text evidence="2 9">Belongs to the snRNP Sm proteins family.</text>
</comment>
<keyword evidence="8 9" id="KW-0687">Ribonucleoprotein</keyword>
<keyword evidence="7 9" id="KW-0539">Nucleus</keyword>
<dbReference type="GO" id="GO:0005681">
    <property type="term" value="C:spliceosomal complex"/>
    <property type="evidence" value="ECO:0007669"/>
    <property type="project" value="UniProtKB-KW"/>
</dbReference>
<evidence type="ECO:0000256" key="7">
    <source>
        <dbReference type="ARBA" id="ARBA00023242"/>
    </source>
</evidence>
<sequence length="105" mass="12037">MSNRPDSDMVDVPVARDTNEPLDLVRLSLDERIFVKMRGDRELKGRLHAYDQHMNLVLGDVEEVITVVDIMEGTDEEVVRLVRRNHEMLFVRGDGVILVAPPQRS</sequence>
<evidence type="ECO:0000256" key="3">
    <source>
        <dbReference type="ARBA" id="ARBA00022664"/>
    </source>
</evidence>
<dbReference type="SUPFAM" id="SSF50182">
    <property type="entry name" value="Sm-like ribonucleoproteins"/>
    <property type="match status" value="1"/>
</dbReference>
<dbReference type="GO" id="GO:0005688">
    <property type="term" value="C:U6 snRNP"/>
    <property type="evidence" value="ECO:0007669"/>
    <property type="project" value="UniProtKB-UniRule"/>
</dbReference>
<comment type="function">
    <text evidence="9">Binds specifically to the 3'-terminal U-tract of U6 snRNA.</text>
</comment>
<proteinExistence type="inferred from homology"/>
<comment type="subcellular location">
    <subcellularLocation>
        <location evidence="1 9">Nucleus</location>
    </subcellularLocation>
</comment>
<accession>A0AAD5SF90</accession>
<dbReference type="PROSITE" id="PS52002">
    <property type="entry name" value="SM"/>
    <property type="match status" value="1"/>
</dbReference>
<evidence type="ECO:0000259" key="10">
    <source>
        <dbReference type="PROSITE" id="PS52002"/>
    </source>
</evidence>
<dbReference type="Gene3D" id="2.30.30.100">
    <property type="match status" value="1"/>
</dbReference>
<dbReference type="InterPro" id="IPR034105">
    <property type="entry name" value="Lsm3"/>
</dbReference>
<dbReference type="FunFam" id="2.30.30.100:FF:000007">
    <property type="entry name" value="U6 snRNA-associated Sm-like protein LSm3"/>
    <property type="match status" value="1"/>
</dbReference>
<dbReference type="Pfam" id="PF01423">
    <property type="entry name" value="LSM"/>
    <property type="match status" value="1"/>
</dbReference>
<dbReference type="SMART" id="SM00651">
    <property type="entry name" value="Sm"/>
    <property type="match status" value="1"/>
</dbReference>
<evidence type="ECO:0000313" key="11">
    <source>
        <dbReference type="EMBL" id="KAJ3053604.1"/>
    </source>
</evidence>
<keyword evidence="4 9" id="KW-0747">Spliceosome</keyword>
<evidence type="ECO:0000313" key="12">
    <source>
        <dbReference type="Proteomes" id="UP001212841"/>
    </source>
</evidence>
<evidence type="ECO:0000256" key="1">
    <source>
        <dbReference type="ARBA" id="ARBA00004123"/>
    </source>
</evidence>
<evidence type="ECO:0000256" key="5">
    <source>
        <dbReference type="ARBA" id="ARBA00022884"/>
    </source>
</evidence>
<evidence type="ECO:0000256" key="4">
    <source>
        <dbReference type="ARBA" id="ARBA00022728"/>
    </source>
</evidence>
<dbReference type="GO" id="GO:0000398">
    <property type="term" value="P:mRNA splicing, via spliceosome"/>
    <property type="evidence" value="ECO:0007669"/>
    <property type="project" value="UniProtKB-UniRule"/>
</dbReference>
<dbReference type="CDD" id="cd01730">
    <property type="entry name" value="LSm3"/>
    <property type="match status" value="1"/>
</dbReference>
<dbReference type="AlphaFoldDB" id="A0AAD5SF90"/>
<name>A0AAD5SF90_9FUNG</name>
<keyword evidence="12" id="KW-1185">Reference proteome</keyword>
<dbReference type="InterPro" id="IPR010920">
    <property type="entry name" value="LSM_dom_sf"/>
</dbReference>
<dbReference type="EMBL" id="JADGJD010000195">
    <property type="protein sequence ID" value="KAJ3053604.1"/>
    <property type="molecule type" value="Genomic_DNA"/>
</dbReference>
<evidence type="ECO:0000256" key="2">
    <source>
        <dbReference type="ARBA" id="ARBA00006850"/>
    </source>
</evidence>
<dbReference type="GO" id="GO:0120115">
    <property type="term" value="C:Lsm2-8 complex"/>
    <property type="evidence" value="ECO:0007669"/>
    <property type="project" value="UniProtKB-ARBA"/>
</dbReference>
<organism evidence="11 12">
    <name type="scientific">Rhizophlyctis rosea</name>
    <dbReference type="NCBI Taxonomy" id="64517"/>
    <lineage>
        <taxon>Eukaryota</taxon>
        <taxon>Fungi</taxon>
        <taxon>Fungi incertae sedis</taxon>
        <taxon>Chytridiomycota</taxon>
        <taxon>Chytridiomycota incertae sedis</taxon>
        <taxon>Chytridiomycetes</taxon>
        <taxon>Rhizophlyctidales</taxon>
        <taxon>Rhizophlyctidaceae</taxon>
        <taxon>Rhizophlyctis</taxon>
    </lineage>
</organism>
<comment type="caution">
    <text evidence="11">The sequence shown here is derived from an EMBL/GenBank/DDBJ whole genome shotgun (WGS) entry which is preliminary data.</text>
</comment>
<evidence type="ECO:0000256" key="8">
    <source>
        <dbReference type="ARBA" id="ARBA00023274"/>
    </source>
</evidence>
<comment type="subunit">
    <text evidence="9">LSm subunits form a heteromer with a doughnut shape.</text>
</comment>
<keyword evidence="5 9" id="KW-0694">RNA-binding</keyword>
<evidence type="ECO:0000256" key="9">
    <source>
        <dbReference type="RuleBase" id="RU365046"/>
    </source>
</evidence>
<keyword evidence="3 9" id="KW-0507">mRNA processing</keyword>
<reference evidence="11" key="1">
    <citation type="submission" date="2020-05" db="EMBL/GenBank/DDBJ databases">
        <title>Phylogenomic resolution of chytrid fungi.</title>
        <authorList>
            <person name="Stajich J.E."/>
            <person name="Amses K."/>
            <person name="Simmons R."/>
            <person name="Seto K."/>
            <person name="Myers J."/>
            <person name="Bonds A."/>
            <person name="Quandt C.A."/>
            <person name="Barry K."/>
            <person name="Liu P."/>
            <person name="Grigoriev I."/>
            <person name="Longcore J.E."/>
            <person name="James T.Y."/>
        </authorList>
    </citation>
    <scope>NUCLEOTIDE SEQUENCE</scope>
    <source>
        <strain evidence="11">JEL0318</strain>
    </source>
</reference>
<dbReference type="GO" id="GO:0003723">
    <property type="term" value="F:RNA binding"/>
    <property type="evidence" value="ECO:0007669"/>
    <property type="project" value="UniProtKB-UniRule"/>
</dbReference>
<keyword evidence="6 9" id="KW-0508">mRNA splicing</keyword>
<dbReference type="InterPro" id="IPR047575">
    <property type="entry name" value="Sm"/>
</dbReference>